<protein>
    <submittedName>
        <fullName evidence="2">Uncharacterized protein</fullName>
    </submittedName>
</protein>
<feature type="compositionally biased region" description="Polar residues" evidence="1">
    <location>
        <begin position="74"/>
        <end position="96"/>
    </location>
</feature>
<dbReference type="AlphaFoldDB" id="A0A9P6NNA7"/>
<dbReference type="Proteomes" id="UP000886653">
    <property type="component" value="Unassembled WGS sequence"/>
</dbReference>
<name>A0A9P6NNA7_9BASI</name>
<keyword evidence="3" id="KW-1185">Reference proteome</keyword>
<evidence type="ECO:0000313" key="3">
    <source>
        <dbReference type="Proteomes" id="UP000886653"/>
    </source>
</evidence>
<sequence>MDHPTDFEAILKQTFEAQQKQLASQNRLIKQMEERAAARDPAYEDLQFKHVTFNASQPKPTIPPTSKKGKMRASTGSIPTKTSSNPRPMKPSQTRS</sequence>
<gene>
    <name evidence="2" type="ORF">CROQUDRAFT_481208</name>
</gene>
<organism evidence="2 3">
    <name type="scientific">Cronartium quercuum f. sp. fusiforme G11</name>
    <dbReference type="NCBI Taxonomy" id="708437"/>
    <lineage>
        <taxon>Eukaryota</taxon>
        <taxon>Fungi</taxon>
        <taxon>Dikarya</taxon>
        <taxon>Basidiomycota</taxon>
        <taxon>Pucciniomycotina</taxon>
        <taxon>Pucciniomycetes</taxon>
        <taxon>Pucciniales</taxon>
        <taxon>Coleosporiaceae</taxon>
        <taxon>Cronartium</taxon>
    </lineage>
</organism>
<comment type="caution">
    <text evidence="2">The sequence shown here is derived from an EMBL/GenBank/DDBJ whole genome shotgun (WGS) entry which is preliminary data.</text>
</comment>
<proteinExistence type="predicted"/>
<feature type="region of interest" description="Disordered" evidence="1">
    <location>
        <begin position="49"/>
        <end position="96"/>
    </location>
</feature>
<evidence type="ECO:0000256" key="1">
    <source>
        <dbReference type="SAM" id="MobiDB-lite"/>
    </source>
</evidence>
<reference evidence="2" key="1">
    <citation type="submission" date="2013-11" db="EMBL/GenBank/DDBJ databases">
        <title>Genome sequence of the fusiform rust pathogen reveals effectors for host alternation and coevolution with pine.</title>
        <authorList>
            <consortium name="DOE Joint Genome Institute"/>
            <person name="Smith K."/>
            <person name="Pendleton A."/>
            <person name="Kubisiak T."/>
            <person name="Anderson C."/>
            <person name="Salamov A."/>
            <person name="Aerts A."/>
            <person name="Riley R."/>
            <person name="Clum A."/>
            <person name="Lindquist E."/>
            <person name="Ence D."/>
            <person name="Campbell M."/>
            <person name="Kronenberg Z."/>
            <person name="Feau N."/>
            <person name="Dhillon B."/>
            <person name="Hamelin R."/>
            <person name="Burleigh J."/>
            <person name="Smith J."/>
            <person name="Yandell M."/>
            <person name="Nelson C."/>
            <person name="Grigoriev I."/>
            <person name="Davis J."/>
        </authorList>
    </citation>
    <scope>NUCLEOTIDE SEQUENCE</scope>
    <source>
        <strain evidence="2">G11</strain>
    </source>
</reference>
<dbReference type="EMBL" id="MU167250">
    <property type="protein sequence ID" value="KAG0147274.1"/>
    <property type="molecule type" value="Genomic_DNA"/>
</dbReference>
<evidence type="ECO:0000313" key="2">
    <source>
        <dbReference type="EMBL" id="KAG0147274.1"/>
    </source>
</evidence>
<accession>A0A9P6NNA7</accession>